<dbReference type="NCBIfam" id="NF040649">
    <property type="entry name" value="FucA_Meth"/>
    <property type="match status" value="1"/>
</dbReference>
<dbReference type="GO" id="GO:0005829">
    <property type="term" value="C:cytosol"/>
    <property type="evidence" value="ECO:0007669"/>
    <property type="project" value="TreeGrafter"/>
</dbReference>
<dbReference type="Gene3D" id="3.40.225.10">
    <property type="entry name" value="Class II aldolase/adducin N-terminal domain"/>
    <property type="match status" value="1"/>
</dbReference>
<keyword evidence="9" id="KW-0479">Metal-binding</keyword>
<dbReference type="FunFam" id="3.40.225.10:FF:000008">
    <property type="entry name" value="Sugar aldolase"/>
    <property type="match status" value="1"/>
</dbReference>
<comment type="catalytic activity">
    <reaction evidence="1">
        <text>L-fuculose 1-phosphate = (S)-lactaldehyde + dihydroxyacetone phosphate</text>
        <dbReference type="Rhea" id="RHEA:12933"/>
        <dbReference type="ChEBI" id="CHEBI:18041"/>
        <dbReference type="ChEBI" id="CHEBI:57642"/>
        <dbReference type="ChEBI" id="CHEBI:57846"/>
        <dbReference type="EC" id="4.1.2.17"/>
    </reaction>
</comment>
<keyword evidence="15" id="KW-1185">Reference proteome</keyword>
<dbReference type="UniPathway" id="UPA00071"/>
<dbReference type="SUPFAM" id="SSF53639">
    <property type="entry name" value="AraD/HMP-PK domain-like"/>
    <property type="match status" value="1"/>
</dbReference>
<dbReference type="RefSeq" id="WP_013866198.1">
    <property type="nucleotide sequence ID" value="NC_015636.1"/>
</dbReference>
<evidence type="ECO:0000256" key="6">
    <source>
        <dbReference type="ARBA" id="ARBA00011881"/>
    </source>
</evidence>
<dbReference type="InterPro" id="IPR053406">
    <property type="entry name" value="Fuculose-P_aldolase"/>
</dbReference>
<dbReference type="PANTHER" id="PTHR22789:SF0">
    <property type="entry name" value="3-OXO-TETRONATE 4-PHOSPHATE DECARBOXYLASE-RELATED"/>
    <property type="match status" value="1"/>
</dbReference>
<evidence type="ECO:0000256" key="9">
    <source>
        <dbReference type="ARBA" id="ARBA00022723"/>
    </source>
</evidence>
<dbReference type="OrthoDB" id="18709at2157"/>
<dbReference type="Pfam" id="PF00596">
    <property type="entry name" value="Aldolase_II"/>
    <property type="match status" value="1"/>
</dbReference>
<name>F8AMH2_METOI</name>
<sequence length="185" mass="20770">MDNLKAFIDICHKLYDRKYVVGSGGNVSIKKDNLIYATPTGSILGFLKEEDITIVDIDGNIIKGAPTSEIKMHLNIYKKRKDINAVVHTHSIYSTAFSILDKKIELLTPEAQIFIKKIGYVPYLKAGSVELAEEVSKRNEDVIILKNHGIVCLGKDLIEAYLKTEVMEEIAKLNYIIHSLQSPTH</sequence>
<dbReference type="HOGENOM" id="CLU_006033_3_1_2"/>
<keyword evidence="10" id="KW-0862">Zinc</keyword>
<comment type="subunit">
    <text evidence="6">Homotetramer.</text>
</comment>
<organism evidence="14 15">
    <name type="scientific">Methanothermococcus okinawensis (strain DSM 14208 / JCM 11175 / IH1)</name>
    <dbReference type="NCBI Taxonomy" id="647113"/>
    <lineage>
        <taxon>Archaea</taxon>
        <taxon>Methanobacteriati</taxon>
        <taxon>Methanobacteriota</taxon>
        <taxon>Methanomada group</taxon>
        <taxon>Methanococci</taxon>
        <taxon>Methanococcales</taxon>
        <taxon>Methanococcaceae</taxon>
        <taxon>Methanothermococcus</taxon>
    </lineage>
</organism>
<dbReference type="EMBL" id="CP002792">
    <property type="protein sequence ID" value="AEH06012.1"/>
    <property type="molecule type" value="Genomic_DNA"/>
</dbReference>
<evidence type="ECO:0000256" key="11">
    <source>
        <dbReference type="ARBA" id="ARBA00023239"/>
    </source>
</evidence>
<evidence type="ECO:0000256" key="4">
    <source>
        <dbReference type="ARBA" id="ARBA00005036"/>
    </source>
</evidence>
<comment type="similarity">
    <text evidence="5">Belongs to the aldolase class II family. AraD/FucA subfamily.</text>
</comment>
<evidence type="ECO:0000259" key="13">
    <source>
        <dbReference type="SMART" id="SM01007"/>
    </source>
</evidence>
<evidence type="ECO:0000256" key="3">
    <source>
        <dbReference type="ARBA" id="ARBA00003090"/>
    </source>
</evidence>
<evidence type="ECO:0000256" key="2">
    <source>
        <dbReference type="ARBA" id="ARBA00001947"/>
    </source>
</evidence>
<dbReference type="GO" id="GO:0019323">
    <property type="term" value="P:pentose catabolic process"/>
    <property type="evidence" value="ECO:0007669"/>
    <property type="project" value="TreeGrafter"/>
</dbReference>
<comment type="cofactor">
    <cofactor evidence="2">
        <name>Zn(2+)</name>
        <dbReference type="ChEBI" id="CHEBI:29105"/>
    </cofactor>
</comment>
<dbReference type="AlphaFoldDB" id="F8AMH2"/>
<dbReference type="InterPro" id="IPR050197">
    <property type="entry name" value="Aldolase_class_II_sugar_metab"/>
</dbReference>
<dbReference type="InterPro" id="IPR001303">
    <property type="entry name" value="Aldolase_II/adducin_N"/>
</dbReference>
<dbReference type="Proteomes" id="UP000009296">
    <property type="component" value="Chromosome"/>
</dbReference>
<dbReference type="GO" id="GO:0008738">
    <property type="term" value="F:L-fuculose-phosphate aldolase activity"/>
    <property type="evidence" value="ECO:0007669"/>
    <property type="project" value="UniProtKB-EC"/>
</dbReference>
<comment type="pathway">
    <text evidence="4">Cofactor biosynthesis; coenzyme F420 biosynthesis.</text>
</comment>
<dbReference type="SMART" id="SM01007">
    <property type="entry name" value="Aldolase_II"/>
    <property type="match status" value="1"/>
</dbReference>
<evidence type="ECO:0000256" key="7">
    <source>
        <dbReference type="ARBA" id="ARBA00013062"/>
    </source>
</evidence>
<evidence type="ECO:0000256" key="8">
    <source>
        <dbReference type="ARBA" id="ARBA00020613"/>
    </source>
</evidence>
<comment type="function">
    <text evidence="3">Involved in the biosynthesis of the coenzyme F420 which requires phospholactate produced via the aldol cleavage of L-fuculose 1-phosphate and the NAD(+)-dependent oxidation of (S)-lactaldehyde. Catalyzes the reversible cleavage of L-fuculose 1-phosphate (Fuc1P) to yield dihydroxyacetone phosphate (DHAP) and S-lactaldehyde.</text>
</comment>
<evidence type="ECO:0000256" key="10">
    <source>
        <dbReference type="ARBA" id="ARBA00022833"/>
    </source>
</evidence>
<feature type="domain" description="Class II aldolase/adducin N-terminal" evidence="13">
    <location>
        <begin position="5"/>
        <end position="175"/>
    </location>
</feature>
<dbReference type="EC" id="4.1.2.17" evidence="7"/>
<evidence type="ECO:0000313" key="15">
    <source>
        <dbReference type="Proteomes" id="UP000009296"/>
    </source>
</evidence>
<gene>
    <name evidence="14" type="ordered locus">Metok_0014</name>
</gene>
<keyword evidence="11 14" id="KW-0456">Lyase</keyword>
<reference evidence="14" key="1">
    <citation type="submission" date="2011-05" db="EMBL/GenBank/DDBJ databases">
        <title>Complete sequence of chromosome of Methanothermococcus okinawensis IH1.</title>
        <authorList>
            <consortium name="US DOE Joint Genome Institute"/>
            <person name="Lucas S."/>
            <person name="Han J."/>
            <person name="Lapidus A."/>
            <person name="Cheng J.-F."/>
            <person name="Goodwin L."/>
            <person name="Pitluck S."/>
            <person name="Peters L."/>
            <person name="Mikhailova N."/>
            <person name="Held B."/>
            <person name="Han C."/>
            <person name="Tapia R."/>
            <person name="Land M."/>
            <person name="Hauser L."/>
            <person name="Kyrpides N."/>
            <person name="Ivanova N."/>
            <person name="Pagani I."/>
            <person name="Sieprawska-Lupa M."/>
            <person name="Takai K."/>
            <person name="Miyazaki J."/>
            <person name="Whitman W."/>
            <person name="Woyke T."/>
        </authorList>
    </citation>
    <scope>NUCLEOTIDE SEQUENCE [LARGE SCALE GENOMIC DNA]</scope>
    <source>
        <strain evidence="14">IH1</strain>
    </source>
</reference>
<evidence type="ECO:0000256" key="5">
    <source>
        <dbReference type="ARBA" id="ARBA00010037"/>
    </source>
</evidence>
<dbReference type="eggNOG" id="arCOG04226">
    <property type="taxonomic scope" value="Archaea"/>
</dbReference>
<protein>
    <recommendedName>
        <fullName evidence="8">L-fuculose phosphate aldolase</fullName>
        <ecNumber evidence="7">4.1.2.17</ecNumber>
    </recommendedName>
    <alternativeName>
        <fullName evidence="12">L-fuculose-1-phosphate aldolase</fullName>
    </alternativeName>
</protein>
<dbReference type="PANTHER" id="PTHR22789">
    <property type="entry name" value="FUCULOSE PHOSPHATE ALDOLASE"/>
    <property type="match status" value="1"/>
</dbReference>
<dbReference type="KEGG" id="mok:Metok_0014"/>
<proteinExistence type="inferred from homology"/>
<dbReference type="STRING" id="647113.Metok_0014"/>
<dbReference type="GeneID" id="10772130"/>
<dbReference type="InterPro" id="IPR036409">
    <property type="entry name" value="Aldolase_II/adducin_N_sf"/>
</dbReference>
<evidence type="ECO:0000313" key="14">
    <source>
        <dbReference type="EMBL" id="AEH06012.1"/>
    </source>
</evidence>
<evidence type="ECO:0000256" key="1">
    <source>
        <dbReference type="ARBA" id="ARBA00001277"/>
    </source>
</evidence>
<evidence type="ECO:0000256" key="12">
    <source>
        <dbReference type="ARBA" id="ARBA00030385"/>
    </source>
</evidence>
<accession>F8AMH2</accession>
<dbReference type="GO" id="GO:0046872">
    <property type="term" value="F:metal ion binding"/>
    <property type="evidence" value="ECO:0007669"/>
    <property type="project" value="UniProtKB-KW"/>
</dbReference>